<evidence type="ECO:0000256" key="5">
    <source>
        <dbReference type="SAM" id="Phobius"/>
    </source>
</evidence>
<feature type="domain" description="Integral membrane bound transporter" evidence="6">
    <location>
        <begin position="39"/>
        <end position="159"/>
    </location>
</feature>
<evidence type="ECO:0000256" key="1">
    <source>
        <dbReference type="ARBA" id="ARBA00004141"/>
    </source>
</evidence>
<keyword evidence="8" id="KW-1185">Reference proteome</keyword>
<feature type="transmembrane region" description="Helical" evidence="5">
    <location>
        <begin position="25"/>
        <end position="47"/>
    </location>
</feature>
<accession>A0ABU8MIK0</accession>
<evidence type="ECO:0000256" key="3">
    <source>
        <dbReference type="ARBA" id="ARBA00022989"/>
    </source>
</evidence>
<proteinExistence type="predicted"/>
<evidence type="ECO:0000256" key="2">
    <source>
        <dbReference type="ARBA" id="ARBA00022692"/>
    </source>
</evidence>
<dbReference type="EMBL" id="JBBEGN010000002">
    <property type="protein sequence ID" value="MEJ2867137.1"/>
    <property type="molecule type" value="Genomic_DNA"/>
</dbReference>
<dbReference type="RefSeq" id="WP_337693762.1">
    <property type="nucleotide sequence ID" value="NZ_JBBEGN010000002.1"/>
</dbReference>
<keyword evidence="2 5" id="KW-0812">Transmembrane</keyword>
<comment type="caution">
    <text evidence="7">The sequence shown here is derived from an EMBL/GenBank/DDBJ whole genome shotgun (WGS) entry which is preliminary data.</text>
</comment>
<dbReference type="InterPro" id="IPR049453">
    <property type="entry name" value="Memb_transporter_dom"/>
</dbReference>
<dbReference type="Proteomes" id="UP001385809">
    <property type="component" value="Unassembled WGS sequence"/>
</dbReference>
<keyword evidence="3 5" id="KW-1133">Transmembrane helix</keyword>
<evidence type="ECO:0000313" key="8">
    <source>
        <dbReference type="Proteomes" id="UP001385809"/>
    </source>
</evidence>
<name>A0ABU8MIK0_9PSEU</name>
<feature type="transmembrane region" description="Helical" evidence="5">
    <location>
        <begin position="77"/>
        <end position="100"/>
    </location>
</feature>
<reference evidence="7 8" key="1">
    <citation type="submission" date="2024-03" db="EMBL/GenBank/DDBJ databases">
        <title>Actinomycetospora sp. OC33-EN08, a novel actinomycete isolated from wild orchid (Aerides multiflora).</title>
        <authorList>
            <person name="Suriyachadkun C."/>
        </authorList>
    </citation>
    <scope>NUCLEOTIDE SEQUENCE [LARGE SCALE GENOMIC DNA]</scope>
    <source>
        <strain evidence="7 8">OC33-EN08</strain>
    </source>
</reference>
<feature type="transmembrane region" description="Helical" evidence="5">
    <location>
        <begin position="146"/>
        <end position="164"/>
    </location>
</feature>
<evidence type="ECO:0000256" key="4">
    <source>
        <dbReference type="ARBA" id="ARBA00023136"/>
    </source>
</evidence>
<keyword evidence="4 5" id="KW-0472">Membrane</keyword>
<dbReference type="Pfam" id="PF13515">
    <property type="entry name" value="FUSC_2"/>
    <property type="match status" value="1"/>
</dbReference>
<protein>
    <submittedName>
        <fullName evidence="7">FUSC family protein</fullName>
    </submittedName>
</protein>
<comment type="subcellular location">
    <subcellularLocation>
        <location evidence="1">Membrane</location>
        <topology evidence="1">Multi-pass membrane protein</topology>
    </subcellularLocation>
</comment>
<sequence length="362" mass="36953">MSAGGYAGRVLSGLPRRAWDRLQQAWGRIALDGAVAIVAFLLAQLILRQPAPIFAPIAAVVCLTDAPADRGPRALRLLLGVVVGVTVGELAALVIGSGWVQVGAAVVVGMLVVTLGSINPLTLLQSGIAALLVVGIGSSQAGWTRLASALIGGALALIVSQVLVSPSPTRQFGDAVSVALRGIADGLDGVVGALRSSGPDAVDRARRAAEGLRGGHGDVASLLDTRTTSGRLARTTVRGRRERASLRAMLDRFVGLEYVHAGSVLLARTAAEVAERGDAIPDDLVDGVAALAATVRALADHPRQTDPPASARDAHSVAGEIAGTDPESHRPGAARLATQLHLLAEDVDALTRTPSAPTSAAR</sequence>
<organism evidence="7 8">
    <name type="scientific">Actinomycetospora aurantiaca</name>
    <dbReference type="NCBI Taxonomy" id="3129233"/>
    <lineage>
        <taxon>Bacteria</taxon>
        <taxon>Bacillati</taxon>
        <taxon>Actinomycetota</taxon>
        <taxon>Actinomycetes</taxon>
        <taxon>Pseudonocardiales</taxon>
        <taxon>Pseudonocardiaceae</taxon>
        <taxon>Actinomycetospora</taxon>
    </lineage>
</organism>
<gene>
    <name evidence="7" type="ORF">WCD74_05130</name>
</gene>
<feature type="transmembrane region" description="Helical" evidence="5">
    <location>
        <begin position="106"/>
        <end position="134"/>
    </location>
</feature>
<evidence type="ECO:0000259" key="6">
    <source>
        <dbReference type="Pfam" id="PF13515"/>
    </source>
</evidence>
<evidence type="ECO:0000313" key="7">
    <source>
        <dbReference type="EMBL" id="MEJ2867137.1"/>
    </source>
</evidence>